<dbReference type="PROSITE" id="PS51733">
    <property type="entry name" value="BPL_LPL_CATALYTIC"/>
    <property type="match status" value="1"/>
</dbReference>
<evidence type="ECO:0000313" key="5">
    <source>
        <dbReference type="Proteomes" id="UP000095038"/>
    </source>
</evidence>
<reference evidence="5" key="1">
    <citation type="submission" date="2016-05" db="EMBL/GenBank/DDBJ databases">
        <title>Comparative genomics of biotechnologically important yeasts.</title>
        <authorList>
            <consortium name="DOE Joint Genome Institute"/>
            <person name="Riley R."/>
            <person name="Haridas S."/>
            <person name="Wolfe K.H."/>
            <person name="Lopes M.R."/>
            <person name="Hittinger C.T."/>
            <person name="Goker M."/>
            <person name="Salamov A."/>
            <person name="Wisecaver J."/>
            <person name="Long T.M."/>
            <person name="Aerts A.L."/>
            <person name="Barry K."/>
            <person name="Choi C."/>
            <person name="Clum A."/>
            <person name="Coughlan A.Y."/>
            <person name="Deshpande S."/>
            <person name="Douglass A.P."/>
            <person name="Hanson S.J."/>
            <person name="Klenk H.-P."/>
            <person name="Labutti K."/>
            <person name="Lapidus A."/>
            <person name="Lindquist E."/>
            <person name="Lipzen A."/>
            <person name="Meier-Kolthoff J.P."/>
            <person name="Ohm R.A."/>
            <person name="Otillar R.P."/>
            <person name="Pangilinan J."/>
            <person name="Peng Y."/>
            <person name="Rokas A."/>
            <person name="Rosa C.A."/>
            <person name="Scheuner C."/>
            <person name="Sibirny A.A."/>
            <person name="Slot J.C."/>
            <person name="Stielow J.B."/>
            <person name="Sun H."/>
            <person name="Kurtzman C.P."/>
            <person name="Blackwell M."/>
            <person name="Grigoriev I.V."/>
            <person name="Jeffries T.W."/>
        </authorList>
    </citation>
    <scope>NUCLEOTIDE SEQUENCE [LARGE SCALE GENOMIC DNA]</scope>
    <source>
        <strain evidence="5">DSM 1968</strain>
    </source>
</reference>
<dbReference type="InParanoid" id="A0A1D2VFJ3"/>
<dbReference type="Gene3D" id="3.30.930.10">
    <property type="entry name" value="Bira Bifunctional Protein, Domain 2"/>
    <property type="match status" value="1"/>
</dbReference>
<proteinExistence type="inferred from homology"/>
<dbReference type="InterPro" id="IPR019197">
    <property type="entry name" value="Biotin-prot_ligase_N"/>
</dbReference>
<keyword evidence="2" id="KW-0436">Ligase</keyword>
<dbReference type="GO" id="GO:0005737">
    <property type="term" value="C:cytoplasm"/>
    <property type="evidence" value="ECO:0007669"/>
    <property type="project" value="TreeGrafter"/>
</dbReference>
<accession>A0A1D2VFJ3</accession>
<dbReference type="GO" id="GO:0004077">
    <property type="term" value="F:biotin--[biotin carboxyl-carrier protein] ligase activity"/>
    <property type="evidence" value="ECO:0007669"/>
    <property type="project" value="EnsemblFungi"/>
</dbReference>
<dbReference type="InterPro" id="IPR045864">
    <property type="entry name" value="aa-tRNA-synth_II/BPL/LPL"/>
</dbReference>
<dbReference type="InterPro" id="IPR029062">
    <property type="entry name" value="Class_I_gatase-like"/>
</dbReference>
<dbReference type="RefSeq" id="XP_020046590.1">
    <property type="nucleotide sequence ID" value="XM_020193413.1"/>
</dbReference>
<dbReference type="CDD" id="cd16442">
    <property type="entry name" value="BPL"/>
    <property type="match status" value="1"/>
</dbReference>
<dbReference type="InterPro" id="IPR004143">
    <property type="entry name" value="BPL_LPL_catalytic"/>
</dbReference>
<dbReference type="AlphaFoldDB" id="A0A1D2VFJ3"/>
<dbReference type="EMBL" id="KV454482">
    <property type="protein sequence ID" value="ODV60283.1"/>
    <property type="molecule type" value="Genomic_DNA"/>
</dbReference>
<dbReference type="Pfam" id="PF09825">
    <property type="entry name" value="BPL_N"/>
    <property type="match status" value="1"/>
</dbReference>
<dbReference type="PANTHER" id="PTHR12835">
    <property type="entry name" value="BIOTIN PROTEIN LIGASE"/>
    <property type="match status" value="1"/>
</dbReference>
<feature type="domain" description="BPL/LPL catalytic" evidence="3">
    <location>
        <begin position="387"/>
        <end position="607"/>
    </location>
</feature>
<protein>
    <submittedName>
        <fullName evidence="4">Class II aaRS and biotin synthetase</fullName>
    </submittedName>
</protein>
<dbReference type="SUPFAM" id="SSF52317">
    <property type="entry name" value="Class I glutamine amidotransferase-like"/>
    <property type="match status" value="1"/>
</dbReference>
<evidence type="ECO:0000313" key="4">
    <source>
        <dbReference type="EMBL" id="ODV60283.1"/>
    </source>
</evidence>
<evidence type="ECO:0000256" key="1">
    <source>
        <dbReference type="ARBA" id="ARBA00009934"/>
    </source>
</evidence>
<dbReference type="CDD" id="cd03144">
    <property type="entry name" value="GATase1_ScBLP_like"/>
    <property type="match status" value="1"/>
</dbReference>
<dbReference type="OrthoDB" id="10250105at2759"/>
<gene>
    <name evidence="4" type="ORF">ASCRUDRAFT_76301</name>
</gene>
<evidence type="ECO:0000259" key="3">
    <source>
        <dbReference type="PROSITE" id="PS51733"/>
    </source>
</evidence>
<dbReference type="Pfam" id="PF03099">
    <property type="entry name" value="BPL_LplA_LipB"/>
    <property type="match status" value="1"/>
</dbReference>
<sequence length="687" mass="76643">MNVLIYSGAGTTPESVKHCLETLRNFLSPYYAVTAVTAKTIIEEPWPEKTSLLVFPGGQDQPSCRELNGPGNKKIMQYIKKGGKYLGFCAGAYYASSRCEFAVGDPVLEVSGPRELRFFSDIARGPAFPGFAYHSEAGAKACEVLINKNSLDGIEIDSCITYFNGGPVFVNADKYPDTVEILSTYKDDLNVSCGKNNVKAASILCKVGNGKALLFGNHPEFNPVLMKATKEMEESIHDIIEILIKNSKNRLIYLRHCLEKLGLQVNKISTVNIPRLTPIILVSNKENVVSNLVSTLEKNIENKSEENDKTVFYGIQDTFRLHHADQDSLNHFLTKPHEEYEDAATALKEVEYFTDILPNYRKTPYFNIISFFKFLETNWKNVGQSCGSFGSTLLYAEVITSTSSILDKNTNILKYLPEGTLAVGTTQVAGRGRGGNVWVNPPGVMAASSTLKIPIANNRISPIVFVQYIVSLAVVKAIKSYGGTENSGYSEIPVKIKWPNDVYILKPEYFETRTKYENITVSNIDPVYAKICGILINTNVIDKDFVLVAGTGVNVFNAAPTTSLNLVLKKLNELRKSQGKDELPPFTIEKFLARYMFFFEKIFRVFLVSGFQSFLSEYYDAWLHSDQEVTLTTHGNVKARISGITPDWGMLIAEEVDKNGLRTGKRYELQPDGNSFDMFKGLILKKY</sequence>
<evidence type="ECO:0000256" key="2">
    <source>
        <dbReference type="ARBA" id="ARBA00022598"/>
    </source>
</evidence>
<comment type="similarity">
    <text evidence="1">Belongs to the biotin--protein ligase family.</text>
</comment>
<dbReference type="GeneID" id="30967049"/>
<dbReference type="SUPFAM" id="SSF55681">
    <property type="entry name" value="Class II aaRS and biotin synthetases"/>
    <property type="match status" value="1"/>
</dbReference>
<name>A0A1D2VFJ3_9ASCO</name>
<dbReference type="STRING" id="1344418.A0A1D2VFJ3"/>
<dbReference type="InterPro" id="IPR004408">
    <property type="entry name" value="Biotin_CoA_COase_ligase"/>
</dbReference>
<organism evidence="4 5">
    <name type="scientific">Ascoidea rubescens DSM 1968</name>
    <dbReference type="NCBI Taxonomy" id="1344418"/>
    <lineage>
        <taxon>Eukaryota</taxon>
        <taxon>Fungi</taxon>
        <taxon>Dikarya</taxon>
        <taxon>Ascomycota</taxon>
        <taxon>Saccharomycotina</taxon>
        <taxon>Saccharomycetes</taxon>
        <taxon>Ascoideaceae</taxon>
        <taxon>Ascoidea</taxon>
    </lineage>
</organism>
<dbReference type="PANTHER" id="PTHR12835:SF5">
    <property type="entry name" value="BIOTIN--PROTEIN LIGASE"/>
    <property type="match status" value="1"/>
</dbReference>
<keyword evidence="5" id="KW-1185">Reference proteome</keyword>
<dbReference type="FunCoup" id="A0A1D2VFJ3">
    <property type="interactions" value="124"/>
</dbReference>
<dbReference type="Proteomes" id="UP000095038">
    <property type="component" value="Unassembled WGS sequence"/>
</dbReference>